<dbReference type="GO" id="GO:0003677">
    <property type="term" value="F:DNA binding"/>
    <property type="evidence" value="ECO:0007669"/>
    <property type="project" value="InterPro"/>
</dbReference>
<comment type="caution">
    <text evidence="6">The sequence shown here is derived from an EMBL/GenBank/DDBJ whole genome shotgun (WGS) entry which is preliminary data.</text>
</comment>
<dbReference type="CDD" id="cd00540">
    <property type="entry name" value="AAG"/>
    <property type="match status" value="1"/>
</dbReference>
<comment type="similarity">
    <text evidence="1 5">Belongs to the DNA glycosylase MPG family.</text>
</comment>
<protein>
    <recommendedName>
        <fullName evidence="5">Putative 3-methyladenine DNA glycosylase</fullName>
        <ecNumber evidence="5">3.2.2.-</ecNumber>
    </recommendedName>
</protein>
<dbReference type="Gene3D" id="3.10.300.10">
    <property type="entry name" value="Methylpurine-DNA glycosylase (MPG)"/>
    <property type="match status" value="2"/>
</dbReference>
<dbReference type="PANTHER" id="PTHR10429">
    <property type="entry name" value="DNA-3-METHYLADENINE GLYCOSYLASE"/>
    <property type="match status" value="1"/>
</dbReference>
<dbReference type="GO" id="GO:0003905">
    <property type="term" value="F:alkylbase DNA N-glycosylase activity"/>
    <property type="evidence" value="ECO:0007669"/>
    <property type="project" value="InterPro"/>
</dbReference>
<gene>
    <name evidence="6" type="ORF">UT34_C0002G0286</name>
</gene>
<dbReference type="InterPro" id="IPR003180">
    <property type="entry name" value="MPG"/>
</dbReference>
<dbReference type="Proteomes" id="UP000034799">
    <property type="component" value="Unassembled WGS sequence"/>
</dbReference>
<dbReference type="EC" id="3.2.2.-" evidence="5"/>
<keyword evidence="2 5" id="KW-0227">DNA damage</keyword>
<dbReference type="NCBIfam" id="TIGR00567">
    <property type="entry name" value="3mg"/>
    <property type="match status" value="1"/>
</dbReference>
<evidence type="ECO:0000256" key="3">
    <source>
        <dbReference type="ARBA" id="ARBA00022801"/>
    </source>
</evidence>
<dbReference type="InterPro" id="IPR011034">
    <property type="entry name" value="Formyl_transferase-like_C_sf"/>
</dbReference>
<reference evidence="6 7" key="1">
    <citation type="journal article" date="2015" name="Nature">
        <title>rRNA introns, odd ribosomes, and small enigmatic genomes across a large radiation of phyla.</title>
        <authorList>
            <person name="Brown C.T."/>
            <person name="Hug L.A."/>
            <person name="Thomas B.C."/>
            <person name="Sharon I."/>
            <person name="Castelle C.J."/>
            <person name="Singh A."/>
            <person name="Wilkins M.J."/>
            <person name="Williams K.H."/>
            <person name="Banfield J.F."/>
        </authorList>
    </citation>
    <scope>NUCLEOTIDE SEQUENCE [LARGE SCALE GENOMIC DNA]</scope>
</reference>
<name>A0A0G0MNY4_9BACT</name>
<dbReference type="GO" id="GO:0006284">
    <property type="term" value="P:base-excision repair"/>
    <property type="evidence" value="ECO:0007669"/>
    <property type="project" value="InterPro"/>
</dbReference>
<evidence type="ECO:0000313" key="7">
    <source>
        <dbReference type="Proteomes" id="UP000034799"/>
    </source>
</evidence>
<proteinExistence type="inferred from homology"/>
<dbReference type="SUPFAM" id="SSF50486">
    <property type="entry name" value="FMT C-terminal domain-like"/>
    <property type="match status" value="1"/>
</dbReference>
<dbReference type="STRING" id="1619100.UT34_C0002G0286"/>
<dbReference type="InterPro" id="IPR036995">
    <property type="entry name" value="MPG_sf"/>
</dbReference>
<dbReference type="Pfam" id="PF02245">
    <property type="entry name" value="Pur_DNA_glyco"/>
    <property type="match status" value="1"/>
</dbReference>
<evidence type="ECO:0000256" key="1">
    <source>
        <dbReference type="ARBA" id="ARBA00009232"/>
    </source>
</evidence>
<dbReference type="EMBL" id="LBWK01000002">
    <property type="protein sequence ID" value="KKR05779.1"/>
    <property type="molecule type" value="Genomic_DNA"/>
</dbReference>
<evidence type="ECO:0000256" key="2">
    <source>
        <dbReference type="ARBA" id="ARBA00022763"/>
    </source>
</evidence>
<evidence type="ECO:0000256" key="4">
    <source>
        <dbReference type="ARBA" id="ARBA00023204"/>
    </source>
</evidence>
<accession>A0A0G0MNY4</accession>
<evidence type="ECO:0000313" key="6">
    <source>
        <dbReference type="EMBL" id="KKR05779.1"/>
    </source>
</evidence>
<dbReference type="AlphaFoldDB" id="A0A0G0MNY4"/>
<keyword evidence="4 5" id="KW-0234">DNA repair</keyword>
<keyword evidence="3 5" id="KW-0378">Hydrolase</keyword>
<dbReference type="PANTHER" id="PTHR10429:SF0">
    <property type="entry name" value="DNA-3-METHYLADENINE GLYCOSYLASE"/>
    <property type="match status" value="1"/>
</dbReference>
<evidence type="ECO:0000256" key="5">
    <source>
        <dbReference type="HAMAP-Rule" id="MF_00527"/>
    </source>
</evidence>
<sequence>MTILDKSFYCKDTVKLAQDLLLKIIHFDGKRIAITETEAYHGYEDKGSHAYKGRTARNSVMFDTVGHTYIYLIYGMYNMFNITAYQEGFPGAVLIRGGYDLDSKIYLRGPGIFTKYMKMDRTINNLPLYEQKVIWIEDRKIKPKRINESKRIGISYAQESQDLLWRFFIDETEIYMIN</sequence>
<organism evidence="6 7">
    <name type="scientific">candidate division WS6 bacterium GW2011_GWF2_39_15</name>
    <dbReference type="NCBI Taxonomy" id="1619100"/>
    <lineage>
        <taxon>Bacteria</taxon>
        <taxon>Candidatus Dojkabacteria</taxon>
    </lineage>
</organism>
<dbReference type="HAMAP" id="MF_00527">
    <property type="entry name" value="3MGH"/>
    <property type="match status" value="1"/>
</dbReference>